<evidence type="ECO:0000256" key="6">
    <source>
        <dbReference type="RuleBase" id="RU004560"/>
    </source>
</evidence>
<feature type="signal peptide" evidence="9">
    <location>
        <begin position="1"/>
        <end position="21"/>
    </location>
</feature>
<evidence type="ECO:0000256" key="7">
    <source>
        <dbReference type="SAM" id="MobiDB-lite"/>
    </source>
</evidence>
<dbReference type="SMART" id="SM00406">
    <property type="entry name" value="IGv"/>
    <property type="match status" value="3"/>
</dbReference>
<organism evidence="12 13">
    <name type="scientific">Atractosteus spatula</name>
    <name type="common">Alligator gar</name>
    <name type="synonym">Lepisosteus spatula</name>
    <dbReference type="NCBI Taxonomy" id="7917"/>
    <lineage>
        <taxon>Eukaryota</taxon>
        <taxon>Metazoa</taxon>
        <taxon>Chordata</taxon>
        <taxon>Craniata</taxon>
        <taxon>Vertebrata</taxon>
        <taxon>Euteleostomi</taxon>
        <taxon>Actinopterygii</taxon>
        <taxon>Neopterygii</taxon>
        <taxon>Holostei</taxon>
        <taxon>Semionotiformes</taxon>
        <taxon>Lepisosteidae</taxon>
        <taxon>Atractosteus</taxon>
    </lineage>
</organism>
<dbReference type="Pfam" id="PF22705">
    <property type="entry name" value="C2-set_3"/>
    <property type="match status" value="1"/>
</dbReference>
<evidence type="ECO:0000256" key="9">
    <source>
        <dbReference type="SAM" id="SignalP"/>
    </source>
</evidence>
<comment type="similarity">
    <text evidence="6">Belongs to the TRAFAC class TrmE-Era-EngA-EngB-Septin-like GTPase superfamily. Septin GTPase family.</text>
</comment>
<keyword evidence="8" id="KW-0812">Transmembrane</keyword>
<dbReference type="Pfam" id="PF00735">
    <property type="entry name" value="Septin"/>
    <property type="match status" value="2"/>
</dbReference>
<accession>A0A8J7T8G8</accession>
<dbReference type="InterPro" id="IPR053896">
    <property type="entry name" value="BTN3A2-like_Ig-C"/>
</dbReference>
<keyword evidence="4 8" id="KW-0472">Membrane</keyword>
<feature type="region of interest" description="Disordered" evidence="7">
    <location>
        <begin position="714"/>
        <end position="915"/>
    </location>
</feature>
<name>A0A8J7T8G8_ATRSP</name>
<feature type="compositionally biased region" description="Polar residues" evidence="7">
    <location>
        <begin position="733"/>
        <end position="766"/>
    </location>
</feature>
<dbReference type="FunFam" id="3.40.50.300:FF:002706">
    <property type="entry name" value="SEPT3 isoform 5"/>
    <property type="match status" value="1"/>
</dbReference>
<dbReference type="PANTHER" id="PTHR18884">
    <property type="entry name" value="SEPTIN"/>
    <property type="match status" value="1"/>
</dbReference>
<dbReference type="InterPro" id="IPR013106">
    <property type="entry name" value="Ig_V-set"/>
</dbReference>
<feature type="transmembrane region" description="Helical" evidence="8">
    <location>
        <begin position="249"/>
        <end position="270"/>
    </location>
</feature>
<evidence type="ECO:0000256" key="5">
    <source>
        <dbReference type="ARBA" id="ARBA00023319"/>
    </source>
</evidence>
<feature type="transmembrane region" description="Helical" evidence="8">
    <location>
        <begin position="451"/>
        <end position="473"/>
    </location>
</feature>
<feature type="compositionally biased region" description="Polar residues" evidence="7">
    <location>
        <begin position="794"/>
        <end position="806"/>
    </location>
</feature>
<evidence type="ECO:0000259" key="11">
    <source>
        <dbReference type="PROSITE" id="PS51719"/>
    </source>
</evidence>
<dbReference type="InterPro" id="IPR007110">
    <property type="entry name" value="Ig-like_dom"/>
</dbReference>
<evidence type="ECO:0000256" key="1">
    <source>
        <dbReference type="ARBA" id="ARBA00004370"/>
    </source>
</evidence>
<feature type="domain" description="Septin-type G" evidence="11">
    <location>
        <begin position="1061"/>
        <end position="1402"/>
    </location>
</feature>
<dbReference type="GO" id="GO:0005525">
    <property type="term" value="F:GTP binding"/>
    <property type="evidence" value="ECO:0007669"/>
    <property type="project" value="UniProtKB-KW"/>
</dbReference>
<keyword evidence="8" id="KW-1133">Transmembrane helix</keyword>
<dbReference type="InterPro" id="IPR016491">
    <property type="entry name" value="Septin"/>
</dbReference>
<feature type="chain" id="PRO_5035276476" evidence="9">
    <location>
        <begin position="22"/>
        <end position="1648"/>
    </location>
</feature>
<sequence>MDRSAWLFAVVFIVEFTRVIPSDKLVSMHCQSEHHGKFGQDTKLSCIVNSTSTEVRIVKLLWKKKSQGSVLTYENGKKKAEDPHFELAHQSWGPNNLDVSLLLRNTKISDQGDYSCLVLTDRGFCDGVTTLQVTAAYTQPVMSSIPAENIQEDSRVEIFCNASGGYPEGSIMWHDQYGTDWTRSAQTKAVLTDDGRYNLTSKYTVLKSSSSSLEYSCSVHNSQQVKEGTQVHHLMFGPNKMEGPSNSTAVAAVFVVVGALAAGILVLFLFRRRRNSRAPRGSRRTNGLSTAAQHVTLLPEQAARLASGFRPAWGAITNKLFQILFSPSSRFASAEMAGRAVLVCGPLGSGVSRKVQNPGGLYVRRKFTQEGDVLFVNKDSTFIVQPGYTDRLNTTGKLEDVKVTFRALTEGDSGVYVCEYGALDMDTAERLQQKQQQPCDKDEALKLIPTLMLITAMSAGSVLLLCVMGFIIWQYSRVSTPTPPGGPKGAAEKDSGTRCVEGRRFTQRSRRPRVFRDHICTEPLEPSRASARCAAGGRCQSTREGGGDAWMAVLAAWRIPLLTAFLILPAWAKDPPISSPVTQRPPYAEAKPGESVSFSCSVSVQSPDGLYVRRKFTREGEVLFVNKDSTLTVQPGYTDRLNTTGKLEDVKVTFRALTEGDSGVYVCEYGTLDMDTGSMKKQEASGTLLLVRARFFFVVVVGFSALKRSFEVEEVDSSTHSSVPPRRTPNPHLRSSVSSSTQRFQDLGSRNSDFSPKASELSNQRSPKIGLRRVELSGPRIPEPVSRRTEISIDISSKQVDSSPSPGISRFGLKRPEVTGHKPPELTQRRAEVSLGKIQEPPPPRRAEPPPSSSRIPEPVQRKAEPPTQPSQVEAPPKRPEVQISKSPEGPPTANNFSAPASVPPSHTEPKAQPVITEVFVRSPDTGEKSSSEREPLKCHYKPLSPALPVLSTRRGTSYPFSLSYSTDQLAKSKRSLTLVLTQNRLISQLNCSAGEGKRTAYLTNPGSEVVPSYTGTMADPSRDAGARPTPPVRSEKPGADFSYVGIDAILEQMRRKAMKQGFELNIMVVGQSGLGKSTLMNTLFKSKVSRRSVLATAEERIPQTIEIKSISHDIEEKGVRMKLTVIDTPGFGDQINNENCWQPIMKFINDQYEKYLQEEININRKKRIPDSRVHCCIYFIPPTGHSLRPLDVEFMRRLSKVVNIVPVIAKADTLTLEERDFFKQKVSTFQRKKHQTTLPCGAAVLMGDVVLCSSLRPLDVEFMRRLSKVVNIVPVIAKADTLTLEERDFFKQKIREELRANGIDVYPQKEFDEDAEDRMVNEKIREMIPFAVVGSDQEYQVNGRRLLGRKTKWGTIEVENIAHCEFAYLRDLLIRGPVSDSFVGVARRVGSVFCGAGRCLQGAPPNSSGSGTAGALGTPDFRLLCAVLQGTTGTDLAVGRLRGCEYRLLPLAGGGGCDALQACGTTAWSATLQHEGESSETAVASHDLSGTHTRVFSILVNSFLTTQEISQGSARIPAQSCSVRLFWFTPPSYVHTPLPSPSELERLSWLQSSRGRSIAPMQMAFFLMKRQLQVPSTPVTVELAGNDPGPWVFPDTLRCLSLKIPGFFRCLGRPAPGSDLPPPGLSQAWTVLRSEHRAGAEQRDVCV</sequence>
<keyword evidence="3 6" id="KW-0342">GTP-binding</keyword>
<feature type="compositionally biased region" description="Basic and acidic residues" evidence="7">
    <location>
        <begin position="814"/>
        <end position="832"/>
    </location>
</feature>
<feature type="non-terminal residue" evidence="12">
    <location>
        <position position="1"/>
    </location>
</feature>
<feature type="compositionally biased region" description="Basic and acidic residues" evidence="7">
    <location>
        <begin position="490"/>
        <end position="499"/>
    </location>
</feature>
<dbReference type="Proteomes" id="UP000736164">
    <property type="component" value="Unassembled WGS sequence"/>
</dbReference>
<dbReference type="GO" id="GO:0016020">
    <property type="term" value="C:membrane"/>
    <property type="evidence" value="ECO:0007669"/>
    <property type="project" value="UniProtKB-SubCell"/>
</dbReference>
<dbReference type="SUPFAM" id="SSF48726">
    <property type="entry name" value="Immunoglobulin"/>
    <property type="match status" value="3"/>
</dbReference>
<evidence type="ECO:0000313" key="13">
    <source>
        <dbReference type="Proteomes" id="UP000736164"/>
    </source>
</evidence>
<feature type="non-terminal residue" evidence="12">
    <location>
        <position position="1648"/>
    </location>
</feature>
<evidence type="ECO:0000313" key="12">
    <source>
        <dbReference type="EMBL" id="MBN3314209.1"/>
    </source>
</evidence>
<reference evidence="12" key="1">
    <citation type="journal article" date="2021" name="Cell">
        <title>Tracing the genetic footprints of vertebrate landing in non-teleost ray-finned fishes.</title>
        <authorList>
            <person name="Bi X."/>
            <person name="Wang K."/>
            <person name="Yang L."/>
            <person name="Pan H."/>
            <person name="Jiang H."/>
            <person name="Wei Q."/>
            <person name="Fang M."/>
            <person name="Yu H."/>
            <person name="Zhu C."/>
            <person name="Cai Y."/>
            <person name="He Y."/>
            <person name="Gan X."/>
            <person name="Zeng H."/>
            <person name="Yu D."/>
            <person name="Zhu Y."/>
            <person name="Jiang H."/>
            <person name="Qiu Q."/>
            <person name="Yang H."/>
            <person name="Zhang Y.E."/>
            <person name="Wang W."/>
            <person name="Zhu M."/>
            <person name="He S."/>
            <person name="Zhang G."/>
        </authorList>
    </citation>
    <scope>NUCLEOTIDE SEQUENCE</scope>
    <source>
        <strain evidence="12">Allg_001</strain>
    </source>
</reference>
<evidence type="ECO:0000256" key="8">
    <source>
        <dbReference type="SAM" id="Phobius"/>
    </source>
</evidence>
<dbReference type="InterPro" id="IPR036179">
    <property type="entry name" value="Ig-like_dom_sf"/>
</dbReference>
<dbReference type="InterPro" id="IPR030379">
    <property type="entry name" value="G_SEPTIN_dom"/>
</dbReference>
<evidence type="ECO:0000259" key="10">
    <source>
        <dbReference type="PROSITE" id="PS50835"/>
    </source>
</evidence>
<dbReference type="Pfam" id="PF07686">
    <property type="entry name" value="V-set"/>
    <property type="match status" value="1"/>
</dbReference>
<dbReference type="SMART" id="SM00409">
    <property type="entry name" value="IG"/>
    <property type="match status" value="4"/>
</dbReference>
<dbReference type="SUPFAM" id="SSF52540">
    <property type="entry name" value="P-loop containing nucleoside triphosphate hydrolases"/>
    <property type="match status" value="1"/>
</dbReference>
<keyword evidence="9" id="KW-0732">Signal</keyword>
<feature type="region of interest" description="Disordered" evidence="7">
    <location>
        <begin position="1012"/>
        <end position="1038"/>
    </location>
</feature>
<feature type="domain" description="Ig-like" evidence="10">
    <location>
        <begin position="575"/>
        <end position="685"/>
    </location>
</feature>
<dbReference type="EMBL" id="JAAWVO010014709">
    <property type="protein sequence ID" value="MBN3314209.1"/>
    <property type="molecule type" value="Genomic_DNA"/>
</dbReference>
<protein>
    <submittedName>
        <fullName evidence="12">SEPT9 protein</fullName>
    </submittedName>
</protein>
<dbReference type="InterPro" id="IPR027417">
    <property type="entry name" value="P-loop_NTPase"/>
</dbReference>
<keyword evidence="13" id="KW-1185">Reference proteome</keyword>
<keyword evidence="2 6" id="KW-0547">Nucleotide-binding</keyword>
<evidence type="ECO:0000256" key="3">
    <source>
        <dbReference type="ARBA" id="ARBA00023134"/>
    </source>
</evidence>
<evidence type="ECO:0000256" key="4">
    <source>
        <dbReference type="ARBA" id="ARBA00023136"/>
    </source>
</evidence>
<comment type="caution">
    <text evidence="12">The sequence shown here is derived from an EMBL/GenBank/DDBJ whole genome shotgun (WGS) entry which is preliminary data.</text>
</comment>
<dbReference type="Gene3D" id="2.60.40.10">
    <property type="entry name" value="Immunoglobulins"/>
    <property type="match status" value="3"/>
</dbReference>
<feature type="domain" description="Ig-like" evidence="10">
    <location>
        <begin position="21"/>
        <end position="134"/>
    </location>
</feature>
<dbReference type="PROSITE" id="PS50835">
    <property type="entry name" value="IG_LIKE"/>
    <property type="match status" value="3"/>
</dbReference>
<dbReference type="InterPro" id="IPR003599">
    <property type="entry name" value="Ig_sub"/>
</dbReference>
<dbReference type="InterPro" id="IPR013783">
    <property type="entry name" value="Ig-like_fold"/>
</dbReference>
<proteinExistence type="inferred from homology"/>
<dbReference type="Gene3D" id="3.40.50.300">
    <property type="entry name" value="P-loop containing nucleotide triphosphate hydrolases"/>
    <property type="match status" value="2"/>
</dbReference>
<keyword evidence="5" id="KW-0393">Immunoglobulin domain</keyword>
<gene>
    <name evidence="12" type="primary">Sept9_1</name>
    <name evidence="12" type="ORF">GTO95_0013003</name>
</gene>
<feature type="domain" description="Ig-like" evidence="10">
    <location>
        <begin position="140"/>
        <end position="232"/>
    </location>
</feature>
<feature type="region of interest" description="Disordered" evidence="7">
    <location>
        <begin position="480"/>
        <end position="499"/>
    </location>
</feature>
<dbReference type="CDD" id="cd01850">
    <property type="entry name" value="CDC_Septin"/>
    <property type="match status" value="1"/>
</dbReference>
<dbReference type="PROSITE" id="PS51719">
    <property type="entry name" value="G_SEPTIN"/>
    <property type="match status" value="1"/>
</dbReference>
<comment type="subcellular location">
    <subcellularLocation>
        <location evidence="1">Membrane</location>
    </subcellularLocation>
</comment>
<evidence type="ECO:0000256" key="2">
    <source>
        <dbReference type="ARBA" id="ARBA00022741"/>
    </source>
</evidence>